<dbReference type="InterPro" id="IPR000504">
    <property type="entry name" value="RRM_dom"/>
</dbReference>
<comment type="subcellular location">
    <subcellularLocation>
        <location evidence="1">Nucleus</location>
    </subcellularLocation>
</comment>
<name>A0A7M5UFS0_9CNID</name>
<dbReference type="SUPFAM" id="SSF54928">
    <property type="entry name" value="RNA-binding domain, RBD"/>
    <property type="match status" value="2"/>
</dbReference>
<feature type="domain" description="RRM" evidence="5">
    <location>
        <begin position="269"/>
        <end position="347"/>
    </location>
</feature>
<dbReference type="InterPro" id="IPR035979">
    <property type="entry name" value="RBD_domain_sf"/>
</dbReference>
<dbReference type="RefSeq" id="XP_066915499.1">
    <property type="nucleotide sequence ID" value="XM_067059398.1"/>
</dbReference>
<evidence type="ECO:0000259" key="5">
    <source>
        <dbReference type="PROSITE" id="PS50102"/>
    </source>
</evidence>
<dbReference type="OrthoDB" id="431169at2759"/>
<dbReference type="PROSITE" id="PS50102">
    <property type="entry name" value="RRM"/>
    <property type="match status" value="2"/>
</dbReference>
<dbReference type="FunFam" id="3.30.70.330:FF:000037">
    <property type="entry name" value="RNA-binding protein with multiple splicing 2"/>
    <property type="match status" value="1"/>
</dbReference>
<protein>
    <recommendedName>
        <fullName evidence="5">RRM domain-containing protein</fullName>
    </recommendedName>
</protein>
<dbReference type="Gene3D" id="3.30.70.330">
    <property type="match status" value="2"/>
</dbReference>
<evidence type="ECO:0000256" key="1">
    <source>
        <dbReference type="ARBA" id="ARBA00004123"/>
    </source>
</evidence>
<organism evidence="6 7">
    <name type="scientific">Clytia hemisphaerica</name>
    <dbReference type="NCBI Taxonomy" id="252671"/>
    <lineage>
        <taxon>Eukaryota</taxon>
        <taxon>Metazoa</taxon>
        <taxon>Cnidaria</taxon>
        <taxon>Hydrozoa</taxon>
        <taxon>Hydroidolina</taxon>
        <taxon>Leptothecata</taxon>
        <taxon>Obeliida</taxon>
        <taxon>Clytiidae</taxon>
        <taxon>Clytia</taxon>
    </lineage>
</organism>
<feature type="domain" description="RRM" evidence="5">
    <location>
        <begin position="50"/>
        <end position="132"/>
    </location>
</feature>
<dbReference type="AlphaFoldDB" id="A0A7M5UFS0"/>
<dbReference type="PANTHER" id="PTHR10501">
    <property type="entry name" value="U1 SMALL NUCLEAR RIBONUCLEOPROTEIN A/U2 SMALL NUCLEAR RIBONUCLEOPROTEIN B"/>
    <property type="match status" value="1"/>
</dbReference>
<dbReference type="GO" id="GO:0005634">
    <property type="term" value="C:nucleus"/>
    <property type="evidence" value="ECO:0007669"/>
    <property type="project" value="UniProtKB-SubCell"/>
</dbReference>
<proteinExistence type="predicted"/>
<evidence type="ECO:0000256" key="4">
    <source>
        <dbReference type="PROSITE-ProRule" id="PRU00176"/>
    </source>
</evidence>
<evidence type="ECO:0000313" key="6">
    <source>
        <dbReference type="EnsemblMetazoa" id="CLYHEMP009815.6"/>
    </source>
</evidence>
<dbReference type="SMART" id="SM00360">
    <property type="entry name" value="RRM"/>
    <property type="match status" value="2"/>
</dbReference>
<dbReference type="EnsemblMetazoa" id="CLYHEMT009815.6">
    <property type="protein sequence ID" value="CLYHEMP009815.6"/>
    <property type="gene ID" value="CLYHEMG009815"/>
</dbReference>
<dbReference type="GO" id="GO:0003723">
    <property type="term" value="F:RNA binding"/>
    <property type="evidence" value="ECO:0007669"/>
    <property type="project" value="UniProtKB-UniRule"/>
</dbReference>
<keyword evidence="7" id="KW-1185">Reference proteome</keyword>
<accession>A0A7M5UFS0</accession>
<dbReference type="Pfam" id="PF00076">
    <property type="entry name" value="RRM_1"/>
    <property type="match status" value="2"/>
</dbReference>
<evidence type="ECO:0000256" key="3">
    <source>
        <dbReference type="ARBA" id="ARBA00023242"/>
    </source>
</evidence>
<sequence length="365" mass="39937">MGKTIRHRDENDGDSSDESDIIKLINRKSSTIKKKKKKKLKKKRRVKTVRTLFVSGLPMDTKPREIYLMFRGFKGYQSSLLKLTGKEGKKATPVAFVTFETREQAETTKSELQGVRFDPELATTIRIEFAKANTKVSNPVLKPATATSMVLPGIPSPTFPANAFDLAAAGLFAHADPTNWPTSTANFTDLNGNHLTALPQQHLHPGLTTLPLGTAPFMAVPHSAFDRLATLSCSLPLTAPVSIANQGHHLIHNPILNNVAASDAANACTTLFVANLGSGTTEDELKASFCRFPTFRRIKMLRNKNTAPVAFVEYGEVLYALHAKTYFQGGLLPSSENGGMRIEFAKNKMGETGKRMDGQPEIIAQ</sequence>
<evidence type="ECO:0000256" key="2">
    <source>
        <dbReference type="ARBA" id="ARBA00022884"/>
    </source>
</evidence>
<dbReference type="InterPro" id="IPR012677">
    <property type="entry name" value="Nucleotide-bd_a/b_plait_sf"/>
</dbReference>
<dbReference type="Proteomes" id="UP000594262">
    <property type="component" value="Unplaced"/>
</dbReference>
<dbReference type="GeneID" id="136802644"/>
<reference evidence="6" key="1">
    <citation type="submission" date="2021-01" db="UniProtKB">
        <authorList>
            <consortium name="EnsemblMetazoa"/>
        </authorList>
    </citation>
    <scope>IDENTIFICATION</scope>
</reference>
<evidence type="ECO:0000313" key="7">
    <source>
        <dbReference type="Proteomes" id="UP000594262"/>
    </source>
</evidence>
<keyword evidence="3" id="KW-0539">Nucleus</keyword>
<keyword evidence="2 4" id="KW-0694">RNA-binding</keyword>